<proteinExistence type="predicted"/>
<organism evidence="1 2">
    <name type="scientific">Luteimonas endophytica</name>
    <dbReference type="NCBI Taxonomy" id="3042023"/>
    <lineage>
        <taxon>Bacteria</taxon>
        <taxon>Pseudomonadati</taxon>
        <taxon>Pseudomonadota</taxon>
        <taxon>Gammaproteobacteria</taxon>
        <taxon>Lysobacterales</taxon>
        <taxon>Lysobacteraceae</taxon>
        <taxon>Luteimonas</taxon>
    </lineage>
</organism>
<accession>A0ABT6J673</accession>
<evidence type="ECO:0000313" key="2">
    <source>
        <dbReference type="Proteomes" id="UP001156940"/>
    </source>
</evidence>
<sequence length="86" mass="9525">MKTASLPWPPHVDSALRQTVESVLQEGETCSSFIEKAIRTEVQRRQQQAAFITRGLASRERARSSGRFVDADEVLAALEARRAGTP</sequence>
<reference evidence="1 2" key="1">
    <citation type="submission" date="2023-04" db="EMBL/GenBank/DDBJ databases">
        <title>Luteimonas endophyticus RD2P54.</title>
        <authorList>
            <person name="Sun J.-Q."/>
        </authorList>
    </citation>
    <scope>NUCLEOTIDE SEQUENCE [LARGE SCALE GENOMIC DNA]</scope>
    <source>
        <strain evidence="1 2">RD2P54</strain>
    </source>
</reference>
<keyword evidence="2" id="KW-1185">Reference proteome</keyword>
<name>A0ABT6J673_9GAMM</name>
<dbReference type="Proteomes" id="UP001156940">
    <property type="component" value="Unassembled WGS sequence"/>
</dbReference>
<protein>
    <submittedName>
        <fullName evidence="1">YlcI/YnfO family protein</fullName>
    </submittedName>
</protein>
<dbReference type="RefSeq" id="WP_280572455.1">
    <property type="nucleotide sequence ID" value="NZ_JARXRM010000010.1"/>
</dbReference>
<gene>
    <name evidence="1" type="ORF">QFW77_01690</name>
</gene>
<comment type="caution">
    <text evidence="1">The sequence shown here is derived from an EMBL/GenBank/DDBJ whole genome shotgun (WGS) entry which is preliminary data.</text>
</comment>
<dbReference type="EMBL" id="JARXRM010000010">
    <property type="protein sequence ID" value="MDH5821708.1"/>
    <property type="molecule type" value="Genomic_DNA"/>
</dbReference>
<dbReference type="NCBIfam" id="NF041551">
    <property type="entry name" value="YlcI_YnfO_N"/>
    <property type="match status" value="1"/>
</dbReference>
<evidence type="ECO:0000313" key="1">
    <source>
        <dbReference type="EMBL" id="MDH5821708.1"/>
    </source>
</evidence>